<evidence type="ECO:0000313" key="2">
    <source>
        <dbReference type="EMBL" id="KRZ62523.1"/>
    </source>
</evidence>
<feature type="signal peptide" evidence="1">
    <location>
        <begin position="1"/>
        <end position="19"/>
    </location>
</feature>
<evidence type="ECO:0000313" key="3">
    <source>
        <dbReference type="Proteomes" id="UP000054721"/>
    </source>
</evidence>
<comment type="caution">
    <text evidence="2">The sequence shown here is derived from an EMBL/GenBank/DDBJ whole genome shotgun (WGS) entry which is preliminary data.</text>
</comment>
<dbReference type="EMBL" id="JYDW01000008">
    <property type="protein sequence ID" value="KRZ62523.1"/>
    <property type="molecule type" value="Genomic_DNA"/>
</dbReference>
<dbReference type="AlphaFoldDB" id="A0A0V1LST9"/>
<organism evidence="2 3">
    <name type="scientific">Trichinella nativa</name>
    <dbReference type="NCBI Taxonomy" id="6335"/>
    <lineage>
        <taxon>Eukaryota</taxon>
        <taxon>Metazoa</taxon>
        <taxon>Ecdysozoa</taxon>
        <taxon>Nematoda</taxon>
        <taxon>Enoplea</taxon>
        <taxon>Dorylaimia</taxon>
        <taxon>Trichinellida</taxon>
        <taxon>Trichinellidae</taxon>
        <taxon>Trichinella</taxon>
    </lineage>
</organism>
<name>A0A0V1LST9_9BILA</name>
<accession>A0A0V1LST9</accession>
<keyword evidence="1" id="KW-0732">Signal</keyword>
<gene>
    <name evidence="2" type="ORF">T02_344</name>
</gene>
<dbReference type="Proteomes" id="UP000054721">
    <property type="component" value="Unassembled WGS sequence"/>
</dbReference>
<protein>
    <recommendedName>
        <fullName evidence="4">Secreted protein</fullName>
    </recommendedName>
</protein>
<sequence>MRLEWMIEFALQLRYIVLTLMVQCSRERFTSLAKLLLLRSSIFMLHHPNQWLKSIFLCNRRKGFAFWVTGFVNGRSVGWSVTNDDGGAH</sequence>
<feature type="chain" id="PRO_5006882065" description="Secreted protein" evidence="1">
    <location>
        <begin position="20"/>
        <end position="89"/>
    </location>
</feature>
<proteinExistence type="predicted"/>
<evidence type="ECO:0008006" key="4">
    <source>
        <dbReference type="Google" id="ProtNLM"/>
    </source>
</evidence>
<keyword evidence="3" id="KW-1185">Reference proteome</keyword>
<reference evidence="2 3" key="1">
    <citation type="submission" date="2015-05" db="EMBL/GenBank/DDBJ databases">
        <title>Evolution of Trichinella species and genotypes.</title>
        <authorList>
            <person name="Korhonen P.K."/>
            <person name="Edoardo P."/>
            <person name="Giuseppe L.R."/>
            <person name="Gasser R.B."/>
        </authorList>
    </citation>
    <scope>NUCLEOTIDE SEQUENCE [LARGE SCALE GENOMIC DNA]</scope>
    <source>
        <strain evidence="2">ISS10</strain>
    </source>
</reference>
<evidence type="ECO:0000256" key="1">
    <source>
        <dbReference type="SAM" id="SignalP"/>
    </source>
</evidence>